<keyword evidence="7" id="KW-1185">Reference proteome</keyword>
<feature type="compositionally biased region" description="Pro residues" evidence="4">
    <location>
        <begin position="280"/>
        <end position="289"/>
    </location>
</feature>
<dbReference type="GO" id="GO:0003729">
    <property type="term" value="F:mRNA binding"/>
    <property type="evidence" value="ECO:0007669"/>
    <property type="project" value="TreeGrafter"/>
</dbReference>
<dbReference type="AlphaFoldDB" id="A0A642UDA1"/>
<reference evidence="6 7" key="1">
    <citation type="submission" date="2019-07" db="EMBL/GenBank/DDBJ databases">
        <title>Genome assembly of two rare yeast pathogens: Diutina rugosa and Trichomonascus ciferrii.</title>
        <authorList>
            <person name="Mixao V."/>
            <person name="Saus E."/>
            <person name="Hansen A."/>
            <person name="Lass-Flor C."/>
            <person name="Gabaldon T."/>
        </authorList>
    </citation>
    <scope>NUCLEOTIDE SEQUENCE [LARGE SCALE GENOMIC DNA]</scope>
    <source>
        <strain evidence="6 7">CBS 613</strain>
    </source>
</reference>
<dbReference type="InterPro" id="IPR025742">
    <property type="entry name" value="CSTF2_hinge"/>
</dbReference>
<comment type="caution">
    <text evidence="6">The sequence shown here is derived from an EMBL/GenBank/DDBJ whole genome shotgun (WGS) entry which is preliminary data.</text>
</comment>
<dbReference type="InterPro" id="IPR000504">
    <property type="entry name" value="RRM_dom"/>
</dbReference>
<dbReference type="OrthoDB" id="272703at2759"/>
<dbReference type="EMBL" id="SWFT01000161">
    <property type="protein sequence ID" value="KAA8897003.1"/>
    <property type="molecule type" value="Genomic_DNA"/>
</dbReference>
<gene>
    <name evidence="6" type="ORF">DIURU_005516</name>
</gene>
<dbReference type="GO" id="GO:0005847">
    <property type="term" value="C:mRNA cleavage and polyadenylation specificity factor complex"/>
    <property type="evidence" value="ECO:0007669"/>
    <property type="project" value="TreeGrafter"/>
</dbReference>
<dbReference type="PANTHER" id="PTHR45735">
    <property type="entry name" value="CLEAVAGE STIMULATION FACTOR SUBUNIT 2"/>
    <property type="match status" value="1"/>
</dbReference>
<feature type="compositionally biased region" description="Basic and acidic residues" evidence="4">
    <location>
        <begin position="79"/>
        <end position="88"/>
    </location>
</feature>
<dbReference type="InterPro" id="IPR038192">
    <property type="entry name" value="CSTF_C_sf"/>
</dbReference>
<evidence type="ECO:0000256" key="1">
    <source>
        <dbReference type="ARBA" id="ARBA00004123"/>
    </source>
</evidence>
<dbReference type="GO" id="GO:0031124">
    <property type="term" value="P:mRNA 3'-end processing"/>
    <property type="evidence" value="ECO:0007669"/>
    <property type="project" value="InterPro"/>
</dbReference>
<dbReference type="Gene3D" id="3.30.70.330">
    <property type="match status" value="1"/>
</dbReference>
<dbReference type="Pfam" id="PF14304">
    <property type="entry name" value="CSTF_C"/>
    <property type="match status" value="1"/>
</dbReference>
<evidence type="ECO:0000256" key="2">
    <source>
        <dbReference type="ARBA" id="ARBA00023242"/>
    </source>
</evidence>
<dbReference type="InterPro" id="IPR035979">
    <property type="entry name" value="RBD_domain_sf"/>
</dbReference>
<evidence type="ECO:0000259" key="5">
    <source>
        <dbReference type="PROSITE" id="PS50102"/>
    </source>
</evidence>
<keyword evidence="3" id="KW-0694">RNA-binding</keyword>
<proteinExistence type="predicted"/>
<dbReference type="OMA" id="EMGFINY"/>
<dbReference type="CDD" id="cd00590">
    <property type="entry name" value="RRM_SF"/>
    <property type="match status" value="1"/>
</dbReference>
<dbReference type="Proteomes" id="UP000449547">
    <property type="component" value="Unassembled WGS sequence"/>
</dbReference>
<protein>
    <recommendedName>
        <fullName evidence="5">RRM domain-containing protein</fullName>
    </recommendedName>
</protein>
<dbReference type="SUPFAM" id="SSF54928">
    <property type="entry name" value="RNA-binding domain, RBD"/>
    <property type="match status" value="1"/>
</dbReference>
<keyword evidence="2" id="KW-0539">Nucleus</keyword>
<dbReference type="SMART" id="SM00360">
    <property type="entry name" value="RRM"/>
    <property type="match status" value="1"/>
</dbReference>
<dbReference type="Pfam" id="PF14327">
    <property type="entry name" value="CSTF2_hinge"/>
    <property type="match status" value="1"/>
</dbReference>
<feature type="region of interest" description="Disordered" evidence="4">
    <location>
        <begin position="72"/>
        <end position="109"/>
    </location>
</feature>
<dbReference type="InterPro" id="IPR012677">
    <property type="entry name" value="Nucleotide-bd_a/b_plait_sf"/>
</dbReference>
<evidence type="ECO:0000313" key="7">
    <source>
        <dbReference type="Proteomes" id="UP000449547"/>
    </source>
</evidence>
<organism evidence="6 7">
    <name type="scientific">Diutina rugosa</name>
    <name type="common">Yeast</name>
    <name type="synonym">Candida rugosa</name>
    <dbReference type="NCBI Taxonomy" id="5481"/>
    <lineage>
        <taxon>Eukaryota</taxon>
        <taxon>Fungi</taxon>
        <taxon>Dikarya</taxon>
        <taxon>Ascomycota</taxon>
        <taxon>Saccharomycotina</taxon>
        <taxon>Pichiomycetes</taxon>
        <taxon>Debaryomycetaceae</taxon>
        <taxon>Diutina</taxon>
    </lineage>
</organism>
<accession>A0A642UDA1</accession>
<dbReference type="Gene3D" id="1.10.20.70">
    <property type="entry name" value="Transcription termination and cleavage factor, C-terminal domain"/>
    <property type="match status" value="1"/>
</dbReference>
<dbReference type="GeneID" id="54784167"/>
<dbReference type="InterPro" id="IPR026896">
    <property type="entry name" value="CSTF_C"/>
</dbReference>
<sequence length="360" mass="39504">MTSTILYVGSLPPDWDENVIRAVAGAAGRLIDVRMGLDSNRKHKGFSFCEYQTSADAQQATKMLQQVRIMQPGGGPKRLRVESSKEGFKTNTTDSSLKPVIKPDPRYIPPNVKMPMEMVSKIPGLDPAQHSLPQGYGQARQMSPAFERSPVPGNVAPRAGVNGNQPQLVPPKYAQASKVLPPMPINDSPFTVNDRINETLAHIPPPQLIELIGTIKNMLSGPDAARVVEVLQYPNVAPAAAQALMLMGLIDEEVIQEVTSRPNPHLPQPPTQTQFRQMPSPSPPPPQPVPQTYGHSPVPPTPNVNSKWAMFPPHTQQKLAQVNPQEAELIVQVLQLPEHEVRTLPPDKQQMVIGIRSQYL</sequence>
<dbReference type="Pfam" id="PF00076">
    <property type="entry name" value="RRM_1"/>
    <property type="match status" value="1"/>
</dbReference>
<dbReference type="RefSeq" id="XP_034009745.1">
    <property type="nucleotide sequence ID" value="XM_034158507.1"/>
</dbReference>
<comment type="subcellular location">
    <subcellularLocation>
        <location evidence="1">Nucleus</location>
    </subcellularLocation>
</comment>
<evidence type="ECO:0000256" key="3">
    <source>
        <dbReference type="PROSITE-ProRule" id="PRU00176"/>
    </source>
</evidence>
<name>A0A642UDA1_DIURU</name>
<dbReference type="VEuPathDB" id="FungiDB:DIURU_005516"/>
<feature type="domain" description="RRM" evidence="5">
    <location>
        <begin position="4"/>
        <end position="86"/>
    </location>
</feature>
<evidence type="ECO:0000256" key="4">
    <source>
        <dbReference type="SAM" id="MobiDB-lite"/>
    </source>
</evidence>
<evidence type="ECO:0000313" key="6">
    <source>
        <dbReference type="EMBL" id="KAA8897003.1"/>
    </source>
</evidence>
<dbReference type="PROSITE" id="PS50102">
    <property type="entry name" value="RRM"/>
    <property type="match status" value="1"/>
</dbReference>
<feature type="region of interest" description="Disordered" evidence="4">
    <location>
        <begin position="260"/>
        <end position="302"/>
    </location>
</feature>
<dbReference type="PANTHER" id="PTHR45735:SF2">
    <property type="entry name" value="CLEAVAGE STIMULATION FACTOR SUBUNIT 2"/>
    <property type="match status" value="1"/>
</dbReference>